<proteinExistence type="predicted"/>
<dbReference type="AlphaFoldDB" id="A0A563W1H9"/>
<gene>
    <name evidence="1" type="ORF">H1P_6160001</name>
</gene>
<accession>A0A563W1H9</accession>
<name>A0A563W1H9_9CYAN</name>
<dbReference type="RefSeq" id="WP_144875872.1">
    <property type="nucleotide sequence ID" value="NZ_LR214350.1"/>
</dbReference>
<dbReference type="Proteomes" id="UP000320055">
    <property type="component" value="Unassembled WGS sequence"/>
</dbReference>
<evidence type="ECO:0000313" key="2">
    <source>
        <dbReference type="Proteomes" id="UP000320055"/>
    </source>
</evidence>
<keyword evidence="2" id="KW-1185">Reference proteome</keyword>
<evidence type="ECO:0000313" key="1">
    <source>
        <dbReference type="EMBL" id="VEP17487.1"/>
    </source>
</evidence>
<protein>
    <submittedName>
        <fullName evidence="1">Uncharacterized protein</fullName>
    </submittedName>
</protein>
<organism evidence="1 2">
    <name type="scientific">Hyella patelloides LEGE 07179</name>
    <dbReference type="NCBI Taxonomy" id="945734"/>
    <lineage>
        <taxon>Bacteria</taxon>
        <taxon>Bacillati</taxon>
        <taxon>Cyanobacteriota</taxon>
        <taxon>Cyanophyceae</taxon>
        <taxon>Pleurocapsales</taxon>
        <taxon>Hyellaceae</taxon>
        <taxon>Hyella</taxon>
    </lineage>
</organism>
<dbReference type="EMBL" id="CAACVJ010000575">
    <property type="protein sequence ID" value="VEP17487.1"/>
    <property type="molecule type" value="Genomic_DNA"/>
</dbReference>
<sequence>MNSQQIETALDLSTQQPLNTRFLNVIVHLNPCLDRDETLLLSYYKQVRATWSTSAIKNLQKTHDIKLTSKLNRCRFAIYAAQLQLQWLSSSSHENQEDIEAETIPSSSSTEGEHPILVKRKIRKILNSRVILAN</sequence>
<reference evidence="1 2" key="1">
    <citation type="submission" date="2019-01" db="EMBL/GenBank/DDBJ databases">
        <authorList>
            <person name="Brito A."/>
        </authorList>
    </citation>
    <scope>NUCLEOTIDE SEQUENCE [LARGE SCALE GENOMIC DNA]</scope>
    <source>
        <strain evidence="1">1</strain>
    </source>
</reference>